<comment type="caution">
    <text evidence="1">The sequence shown here is derived from an EMBL/GenBank/DDBJ whole genome shotgun (WGS) entry which is preliminary data.</text>
</comment>
<gene>
    <name evidence="1" type="ORF">EDC62_1671</name>
</gene>
<proteinExistence type="predicted"/>
<protein>
    <submittedName>
        <fullName evidence="1">Uncharacterized protein</fullName>
    </submittedName>
</protein>
<organism evidence="1 2">
    <name type="scientific">Tibeticola sediminis</name>
    <dbReference type="NCBI Taxonomy" id="1917811"/>
    <lineage>
        <taxon>Bacteria</taxon>
        <taxon>Pseudomonadati</taxon>
        <taxon>Pseudomonadota</taxon>
        <taxon>Betaproteobacteria</taxon>
        <taxon>Burkholderiales</taxon>
        <taxon>Comamonadaceae</taxon>
        <taxon>Tibeticola</taxon>
    </lineage>
</organism>
<dbReference type="Proteomes" id="UP000272193">
    <property type="component" value="Unassembled WGS sequence"/>
</dbReference>
<evidence type="ECO:0000313" key="1">
    <source>
        <dbReference type="EMBL" id="RPE67787.1"/>
    </source>
</evidence>
<reference evidence="1 2" key="1">
    <citation type="submission" date="2018-11" db="EMBL/GenBank/DDBJ databases">
        <title>Genomic Encyclopedia of Type Strains, Phase IV (KMG-IV): sequencing the most valuable type-strain genomes for metagenomic binning, comparative biology and taxonomic classification.</title>
        <authorList>
            <person name="Goeker M."/>
        </authorList>
    </citation>
    <scope>NUCLEOTIDE SEQUENCE [LARGE SCALE GENOMIC DNA]</scope>
    <source>
        <strain evidence="1 2">DSM 101684</strain>
    </source>
</reference>
<accession>A0A3N4US60</accession>
<dbReference type="AlphaFoldDB" id="A0A3N4US60"/>
<dbReference type="OrthoDB" id="8453017at2"/>
<keyword evidence="2" id="KW-1185">Reference proteome</keyword>
<sequence length="178" mass="19641">MRFEVVGPFFVRTPRIIKVDHIRELKASIEGDETVSGLLSAPGCYVFGVKSTGAKRVVPWYVGKAEKQSVFKEATNAAHLQLFNEILDKYEKGHPALIFLPQVTETGRPAKVAKGEGKKPAVDFLEDWLIAAALKSNPNLYNIKKTKMLNELWVRGLFNPTAGDSSTASRALKASLKL</sequence>
<name>A0A3N4US60_9BURK</name>
<dbReference type="RefSeq" id="WP_124222548.1">
    <property type="nucleotide sequence ID" value="NZ_RKQL01000003.1"/>
</dbReference>
<evidence type="ECO:0000313" key="2">
    <source>
        <dbReference type="Proteomes" id="UP000272193"/>
    </source>
</evidence>
<dbReference type="EMBL" id="RKQL01000003">
    <property type="protein sequence ID" value="RPE67787.1"/>
    <property type="molecule type" value="Genomic_DNA"/>
</dbReference>